<protein>
    <recommendedName>
        <fullName evidence="1">Glycosyl transferase family 1 domain-containing protein</fullName>
    </recommendedName>
</protein>
<reference evidence="2 3" key="1">
    <citation type="journal article" date="2024" name="Int. J. Syst. Evol. Microbiol.">
        <title>Clostridium omnivorum sp. nov., isolated from anoxic soil under the treatment of reductive soil disinfestation.</title>
        <authorList>
            <person name="Ueki A."/>
            <person name="Tonouchi A."/>
            <person name="Kaku N."/>
            <person name="Honma S."/>
            <person name="Ueki K."/>
        </authorList>
    </citation>
    <scope>NUCLEOTIDE SEQUENCE [LARGE SCALE GENOMIC DNA]</scope>
    <source>
        <strain evidence="2 3">E14</strain>
    </source>
</reference>
<feature type="domain" description="Glycosyl transferase family 1" evidence="1">
    <location>
        <begin position="164"/>
        <end position="295"/>
    </location>
</feature>
<dbReference type="PANTHER" id="PTHR12526">
    <property type="entry name" value="GLYCOSYLTRANSFERASE"/>
    <property type="match status" value="1"/>
</dbReference>
<organism evidence="2 3">
    <name type="scientific">Clostridium omnivorum</name>
    <dbReference type="NCBI Taxonomy" id="1604902"/>
    <lineage>
        <taxon>Bacteria</taxon>
        <taxon>Bacillati</taxon>
        <taxon>Bacillota</taxon>
        <taxon>Clostridia</taxon>
        <taxon>Eubacteriales</taxon>
        <taxon>Clostridiaceae</taxon>
        <taxon>Clostridium</taxon>
    </lineage>
</organism>
<dbReference type="Gene3D" id="3.40.50.2000">
    <property type="entry name" value="Glycogen Phosphorylase B"/>
    <property type="match status" value="1"/>
</dbReference>
<gene>
    <name evidence="2" type="ORF">bsdE14_27750</name>
</gene>
<dbReference type="EMBL" id="BRXR01000001">
    <property type="protein sequence ID" value="GLC31365.1"/>
    <property type="molecule type" value="Genomic_DNA"/>
</dbReference>
<dbReference type="Pfam" id="PF00534">
    <property type="entry name" value="Glycos_transf_1"/>
    <property type="match status" value="1"/>
</dbReference>
<name>A0ABQ5N7Z3_9CLOT</name>
<sequence>MDYGEVKIGLMDSNVTKLKGGPLVFMGRLKEGMIDKGVYSEDNFNKWINLSFKKIPKEVLKRREDMEIIVRFDGIYNVSLVPNRIPKSLKSIWDRAFFIYINNKIVKNYKIADKIIYQSEFSKFHIEDLLLKRFKVDLGNKKTKIIYNGIDINRFKPEENLKNTSNFPNILVSHRMVPYKRAHQIPQIVSKLRNYYPNLKVHVVGNGVKNPLYFNESSLDYFKKQVKALGLDENFCFYGYVEPNNLPKVYNSCDFMLNLSYADPCPNVVIEAMACGLPVIAPNSGGIPELIGTSELLVNEEIDLVKFYPMFCYEDLPKIESDKYVEKILQVLEKLQFYSQYCRERAVKNFDINNIIEEYISFACE</sequence>
<accession>A0ABQ5N7Z3</accession>
<dbReference type="SUPFAM" id="SSF53756">
    <property type="entry name" value="UDP-Glycosyltransferase/glycogen phosphorylase"/>
    <property type="match status" value="1"/>
</dbReference>
<keyword evidence="3" id="KW-1185">Reference proteome</keyword>
<dbReference type="Proteomes" id="UP001208567">
    <property type="component" value="Unassembled WGS sequence"/>
</dbReference>
<comment type="caution">
    <text evidence="2">The sequence shown here is derived from an EMBL/GenBank/DDBJ whole genome shotgun (WGS) entry which is preliminary data.</text>
</comment>
<evidence type="ECO:0000313" key="2">
    <source>
        <dbReference type="EMBL" id="GLC31365.1"/>
    </source>
</evidence>
<dbReference type="CDD" id="cd03801">
    <property type="entry name" value="GT4_PimA-like"/>
    <property type="match status" value="1"/>
</dbReference>
<evidence type="ECO:0000313" key="3">
    <source>
        <dbReference type="Proteomes" id="UP001208567"/>
    </source>
</evidence>
<dbReference type="InterPro" id="IPR001296">
    <property type="entry name" value="Glyco_trans_1"/>
</dbReference>
<dbReference type="RefSeq" id="WP_264850648.1">
    <property type="nucleotide sequence ID" value="NZ_BRXR01000001.1"/>
</dbReference>
<evidence type="ECO:0000259" key="1">
    <source>
        <dbReference type="Pfam" id="PF00534"/>
    </source>
</evidence>
<dbReference type="PANTHER" id="PTHR12526:SF630">
    <property type="entry name" value="GLYCOSYLTRANSFERASE"/>
    <property type="match status" value="1"/>
</dbReference>
<proteinExistence type="predicted"/>